<evidence type="ECO:0000313" key="2">
    <source>
        <dbReference type="EMBL" id="AZP11383.1"/>
    </source>
</evidence>
<gene>
    <name evidence="2" type="ORF">EJN92_04815</name>
</gene>
<feature type="transmembrane region" description="Helical" evidence="1">
    <location>
        <begin position="20"/>
        <end position="38"/>
    </location>
</feature>
<keyword evidence="1" id="KW-1133">Transmembrane helix</keyword>
<reference evidence="2 3" key="1">
    <citation type="journal article" date="2011" name="Int. J. Syst. Evol. Microbiol.">
        <title>Description of Undibacterium oligocarboniphilum sp. nov., isolated from purified water, and Undibacterium pigrum strain CCUG 49012 as the type strain of Undibacterium parvum sp. nov., and emended descriptions of the genus Undibacterium and the species Undibacterium pigrum.</title>
        <authorList>
            <person name="Eder W."/>
            <person name="Wanner G."/>
            <person name="Ludwig W."/>
            <person name="Busse H.J."/>
            <person name="Ziemke-Kageler F."/>
            <person name="Lang E."/>
        </authorList>
    </citation>
    <scope>NUCLEOTIDE SEQUENCE [LARGE SCALE GENOMIC DNA]</scope>
    <source>
        <strain evidence="2 3">DSM 23061</strain>
    </source>
</reference>
<accession>A0A3Q9BP96</accession>
<dbReference type="EMBL" id="CP034464">
    <property type="protein sequence ID" value="AZP11383.1"/>
    <property type="molecule type" value="Genomic_DNA"/>
</dbReference>
<proteinExistence type="predicted"/>
<dbReference type="KEGG" id="upv:EJN92_04815"/>
<dbReference type="RefSeq" id="WP_126126771.1">
    <property type="nucleotide sequence ID" value="NZ_CP034464.1"/>
</dbReference>
<keyword evidence="1" id="KW-0812">Transmembrane</keyword>
<dbReference type="Proteomes" id="UP000275663">
    <property type="component" value="Chromosome"/>
</dbReference>
<name>A0A3Q9BP96_9BURK</name>
<evidence type="ECO:0000256" key="1">
    <source>
        <dbReference type="SAM" id="Phobius"/>
    </source>
</evidence>
<dbReference type="AlphaFoldDB" id="A0A3Q9BP96"/>
<organism evidence="2 3">
    <name type="scientific">Undibacterium parvum</name>
    <dbReference type="NCBI Taxonomy" id="401471"/>
    <lineage>
        <taxon>Bacteria</taxon>
        <taxon>Pseudomonadati</taxon>
        <taxon>Pseudomonadota</taxon>
        <taxon>Betaproteobacteria</taxon>
        <taxon>Burkholderiales</taxon>
        <taxon>Oxalobacteraceae</taxon>
        <taxon>Undibacterium</taxon>
    </lineage>
</organism>
<sequence>MKNSTMKYRSRQHGQAMVEMVVIGGVMISIFLGIWYLGKFHDIQYSAIQAARYTAWERTAHSAAFTDATLQAQTRCPSAHIPCGLQAYVLGKAHGICAVAASIFEILLVQYALCKARDLNRGQSIEIVGLFFSHSFKLKNENFRAIKVRCSR</sequence>
<dbReference type="OrthoDB" id="8908989at2"/>
<keyword evidence="3" id="KW-1185">Reference proteome</keyword>
<feature type="transmembrane region" description="Helical" evidence="1">
    <location>
        <begin position="93"/>
        <end position="113"/>
    </location>
</feature>
<protein>
    <submittedName>
        <fullName evidence="2">Pilus assembly protein</fullName>
    </submittedName>
</protein>
<evidence type="ECO:0000313" key="3">
    <source>
        <dbReference type="Proteomes" id="UP000275663"/>
    </source>
</evidence>
<keyword evidence="1" id="KW-0472">Membrane</keyword>